<protein>
    <submittedName>
        <fullName evidence="1">V8-like Glu-specific endopeptidase</fullName>
    </submittedName>
</protein>
<dbReference type="Proteomes" id="UP000242637">
    <property type="component" value="Chromosome 1"/>
</dbReference>
<dbReference type="InterPro" id="IPR009003">
    <property type="entry name" value="Peptidase_S1_PA"/>
</dbReference>
<evidence type="ECO:0000313" key="2">
    <source>
        <dbReference type="Proteomes" id="UP000242637"/>
    </source>
</evidence>
<accession>A0A239VST5</accession>
<dbReference type="Pfam" id="PF13365">
    <property type="entry name" value="Trypsin_2"/>
    <property type="match status" value="1"/>
</dbReference>
<reference evidence="1 2" key="1">
    <citation type="submission" date="2017-06" db="EMBL/GenBank/DDBJ databases">
        <authorList>
            <consortium name="Pathogen Informatics"/>
        </authorList>
    </citation>
    <scope>NUCLEOTIDE SEQUENCE [LARGE SCALE GENOMIC DNA]</scope>
    <source>
        <strain evidence="1 2">NCTC13039</strain>
    </source>
</reference>
<dbReference type="InterPro" id="IPR043504">
    <property type="entry name" value="Peptidase_S1_PA_chymotrypsin"/>
</dbReference>
<dbReference type="AlphaFoldDB" id="A0A239VST5"/>
<dbReference type="KEGG" id="dco:SAMEA4475696_2116"/>
<evidence type="ECO:0000313" key="1">
    <source>
        <dbReference type="EMBL" id="SNV24748.1"/>
    </source>
</evidence>
<dbReference type="EMBL" id="LT906453">
    <property type="protein sequence ID" value="SNV24748.1"/>
    <property type="molecule type" value="Genomic_DNA"/>
</dbReference>
<organism evidence="1 2">
    <name type="scientific">Dermatophilus congolensis</name>
    <dbReference type="NCBI Taxonomy" id="1863"/>
    <lineage>
        <taxon>Bacteria</taxon>
        <taxon>Bacillati</taxon>
        <taxon>Actinomycetota</taxon>
        <taxon>Actinomycetes</taxon>
        <taxon>Micrococcales</taxon>
        <taxon>Dermatophilaceae</taxon>
        <taxon>Dermatophilus</taxon>
    </lineage>
</organism>
<dbReference type="Gene3D" id="2.40.10.10">
    <property type="entry name" value="Trypsin-like serine proteases"/>
    <property type="match status" value="2"/>
</dbReference>
<sequence>MITLKGDLGVAKFAMVGVLLGGAVAGAPSAFADGGSGLETFDGAARIMKCSGSIVKFPSSQKSDKGLFLTNAHCAANRPSGDQVVVNVPESHLVTIMKGAKIANAMDVHSTKLLYATLKKSDIALYELDKTFEELEKGGVKPRSFAKAAPEVGAELSIPSALWAKNYTCTFNGFVPVLKEGKYHWEKSLRYSGEKCGLVPGTSGSPIYNKDGEIVGIHNTKNEAGKKCETDNPCEVDEAGKVSVAQGVTYGQRVDELVGCFESGKIDLNKKGCSLHKGAERKPKSPAQ</sequence>
<name>A0A239VST5_9MICO</name>
<keyword evidence="2" id="KW-1185">Reference proteome</keyword>
<proteinExistence type="predicted"/>
<dbReference type="SUPFAM" id="SSF50494">
    <property type="entry name" value="Trypsin-like serine proteases"/>
    <property type="match status" value="1"/>
</dbReference>
<gene>
    <name evidence="1" type="ORF">SAMEA4475696_02116</name>
</gene>